<dbReference type="Proteomes" id="UP000307173">
    <property type="component" value="Unassembled WGS sequence"/>
</dbReference>
<proteinExistence type="predicted"/>
<accession>A0A4T0WUL3</accession>
<comment type="caution">
    <text evidence="2">The sequence shown here is derived from an EMBL/GenBank/DDBJ whole genome shotgun (WGS) entry which is preliminary data.</text>
</comment>
<feature type="region of interest" description="Disordered" evidence="1">
    <location>
        <begin position="222"/>
        <end position="244"/>
    </location>
</feature>
<sequence>MTELHTTIDRSNTRSVDKHIRSVFIDLKKQKTKLLLSSYYQWYFKNPQYHSEQLNDFDTYVRKNKDNFEEKKKIVETVYGDKYATMLTKFVRAHRLFANELMQIARDSVELSKFEGRGNLGFSKLFTDEEIMKLEEVFKLLQVETGKAIVLQTNVEKRHELKQNAANVPKELVKIKLDKEDPVRKPVRKVKLDNEHTDDLDKVEFAEAVRGIIEMNELERGYEDVSDDDDYDEPVKSPTRGIKSESEDCFFDSEDFEDCAKVLVENQPESKTDDESKTSMTTLAKVTTKAVGSIIENTIKVVHSPKRNSVNDITSNFARIELTHTSRIKQSGENV</sequence>
<organism evidence="2 3">
    <name type="scientific">Pichia inconspicua</name>
    <dbReference type="NCBI Taxonomy" id="52247"/>
    <lineage>
        <taxon>Eukaryota</taxon>
        <taxon>Fungi</taxon>
        <taxon>Dikarya</taxon>
        <taxon>Ascomycota</taxon>
        <taxon>Saccharomycotina</taxon>
        <taxon>Pichiomycetes</taxon>
        <taxon>Pichiales</taxon>
        <taxon>Pichiaceae</taxon>
        <taxon>Pichia</taxon>
    </lineage>
</organism>
<name>A0A4T0WUL3_9ASCO</name>
<dbReference type="AlphaFoldDB" id="A0A4T0WUL3"/>
<evidence type="ECO:0000256" key="1">
    <source>
        <dbReference type="SAM" id="MobiDB-lite"/>
    </source>
</evidence>
<dbReference type="OrthoDB" id="4095853at2759"/>
<reference evidence="2 3" key="1">
    <citation type="journal article" date="2019" name="Front. Genet.">
        <title>Whole-Genome Sequencing of the Opportunistic Yeast Pathogen Candida inconspicua Uncovers Its Hybrid Origin.</title>
        <authorList>
            <person name="Mixao V."/>
            <person name="Hansen A.P."/>
            <person name="Saus E."/>
            <person name="Boekhout T."/>
            <person name="Lass-Florl C."/>
            <person name="Gabaldon T."/>
        </authorList>
    </citation>
    <scope>NUCLEOTIDE SEQUENCE [LARGE SCALE GENOMIC DNA]</scope>
    <source>
        <strain evidence="2 3">CBS 180</strain>
    </source>
</reference>
<gene>
    <name evidence="2" type="ORF">CANINC_004989</name>
</gene>
<evidence type="ECO:0000313" key="3">
    <source>
        <dbReference type="Proteomes" id="UP000307173"/>
    </source>
</evidence>
<evidence type="ECO:0000313" key="2">
    <source>
        <dbReference type="EMBL" id="TID13302.1"/>
    </source>
</evidence>
<dbReference type="EMBL" id="SELW01000680">
    <property type="protein sequence ID" value="TID13302.1"/>
    <property type="molecule type" value="Genomic_DNA"/>
</dbReference>
<keyword evidence="3" id="KW-1185">Reference proteome</keyword>
<protein>
    <submittedName>
        <fullName evidence="2">Uncharacterized protein</fullName>
    </submittedName>
</protein>